<proteinExistence type="predicted"/>
<dbReference type="OrthoDB" id="249703at2759"/>
<evidence type="ECO:0000313" key="2">
    <source>
        <dbReference type="Proteomes" id="UP000269721"/>
    </source>
</evidence>
<name>A0A4P9WBU3_9FUNG</name>
<organism evidence="1 2">
    <name type="scientific">Blyttiomyces helicus</name>
    <dbReference type="NCBI Taxonomy" id="388810"/>
    <lineage>
        <taxon>Eukaryota</taxon>
        <taxon>Fungi</taxon>
        <taxon>Fungi incertae sedis</taxon>
        <taxon>Chytridiomycota</taxon>
        <taxon>Chytridiomycota incertae sedis</taxon>
        <taxon>Chytridiomycetes</taxon>
        <taxon>Chytridiomycetes incertae sedis</taxon>
        <taxon>Blyttiomyces</taxon>
    </lineage>
</organism>
<dbReference type="AlphaFoldDB" id="A0A4P9WBU3"/>
<dbReference type="EMBL" id="KZ996742">
    <property type="protein sequence ID" value="RKO88400.1"/>
    <property type="molecule type" value="Genomic_DNA"/>
</dbReference>
<accession>A0A4P9WBU3</accession>
<reference evidence="2" key="1">
    <citation type="journal article" date="2018" name="Nat. Microbiol.">
        <title>Leveraging single-cell genomics to expand the fungal tree of life.</title>
        <authorList>
            <person name="Ahrendt S.R."/>
            <person name="Quandt C.A."/>
            <person name="Ciobanu D."/>
            <person name="Clum A."/>
            <person name="Salamov A."/>
            <person name="Andreopoulos B."/>
            <person name="Cheng J.F."/>
            <person name="Woyke T."/>
            <person name="Pelin A."/>
            <person name="Henrissat B."/>
            <person name="Reynolds N.K."/>
            <person name="Benny G.L."/>
            <person name="Smith M.E."/>
            <person name="James T.Y."/>
            <person name="Grigoriev I.V."/>
        </authorList>
    </citation>
    <scope>NUCLEOTIDE SEQUENCE [LARGE SCALE GENOMIC DNA]</scope>
</reference>
<gene>
    <name evidence="1" type="ORF">BDK51DRAFT_39376</name>
</gene>
<sequence length="119" mass="13150">MTIKIIGPNYSIAVRRASISAEHLKIQPFGKVPVLEDSDYPGFFMLGLYVFGPYLPHNRPLVSLGALFLTILWYENDTEARAIARCVENKFRGQGVALLGSSPTESALVDTWLSVGMFS</sequence>
<protein>
    <submittedName>
        <fullName evidence="1">Uncharacterized protein</fullName>
    </submittedName>
</protein>
<dbReference type="Gene3D" id="3.40.30.10">
    <property type="entry name" value="Glutaredoxin"/>
    <property type="match status" value="1"/>
</dbReference>
<dbReference type="Proteomes" id="UP000269721">
    <property type="component" value="Unassembled WGS sequence"/>
</dbReference>
<evidence type="ECO:0000313" key="1">
    <source>
        <dbReference type="EMBL" id="RKO88400.1"/>
    </source>
</evidence>
<keyword evidence="2" id="KW-1185">Reference proteome</keyword>